<evidence type="ECO:0000256" key="5">
    <source>
        <dbReference type="ARBA" id="ARBA00023136"/>
    </source>
</evidence>
<feature type="transmembrane region" description="Helical" evidence="6">
    <location>
        <begin position="434"/>
        <end position="455"/>
    </location>
</feature>
<feature type="transmembrane region" description="Helical" evidence="6">
    <location>
        <begin position="189"/>
        <end position="213"/>
    </location>
</feature>
<gene>
    <name evidence="7" type="ORF">MAR_032034</name>
</gene>
<feature type="transmembrane region" description="Helical" evidence="6">
    <location>
        <begin position="61"/>
        <end position="85"/>
    </location>
</feature>
<feature type="transmembrane region" description="Helical" evidence="6">
    <location>
        <begin position="461"/>
        <end position="482"/>
    </location>
</feature>
<reference evidence="7" key="1">
    <citation type="submission" date="2022-11" db="EMBL/GenBank/DDBJ databases">
        <title>Centuries of genome instability and evolution in soft-shell clam transmissible cancer (bioRxiv).</title>
        <authorList>
            <person name="Hart S.F.M."/>
            <person name="Yonemitsu M.A."/>
            <person name="Giersch R.M."/>
            <person name="Beal B.F."/>
            <person name="Arriagada G."/>
            <person name="Davis B.W."/>
            <person name="Ostrander E.A."/>
            <person name="Goff S.P."/>
            <person name="Metzger M.J."/>
        </authorList>
    </citation>
    <scope>NUCLEOTIDE SEQUENCE</scope>
    <source>
        <strain evidence="7">MELC-2E11</strain>
        <tissue evidence="7">Siphon/mantle</tissue>
    </source>
</reference>
<evidence type="ECO:0000256" key="4">
    <source>
        <dbReference type="ARBA" id="ARBA00022989"/>
    </source>
</evidence>
<comment type="subcellular location">
    <subcellularLocation>
        <location evidence="1">Membrane</location>
        <topology evidence="1">Multi-pass membrane protein</topology>
    </subcellularLocation>
</comment>
<feature type="transmembrane region" description="Helical" evidence="6">
    <location>
        <begin position="244"/>
        <end position="262"/>
    </location>
</feature>
<feature type="transmembrane region" description="Helical" evidence="6">
    <location>
        <begin position="343"/>
        <end position="365"/>
    </location>
</feature>
<dbReference type="Pfam" id="PF00860">
    <property type="entry name" value="Xan_ur_permease"/>
    <property type="match status" value="1"/>
</dbReference>
<feature type="transmembrane region" description="Helical" evidence="6">
    <location>
        <begin position="489"/>
        <end position="507"/>
    </location>
</feature>
<dbReference type="Proteomes" id="UP001164746">
    <property type="component" value="Chromosome 10"/>
</dbReference>
<evidence type="ECO:0000256" key="3">
    <source>
        <dbReference type="ARBA" id="ARBA00022692"/>
    </source>
</evidence>
<evidence type="ECO:0000256" key="6">
    <source>
        <dbReference type="SAM" id="Phobius"/>
    </source>
</evidence>
<keyword evidence="5 6" id="KW-0472">Membrane</keyword>
<evidence type="ECO:0000256" key="1">
    <source>
        <dbReference type="ARBA" id="ARBA00004141"/>
    </source>
</evidence>
<protein>
    <submittedName>
        <fullName evidence="7">S23A2-like protein</fullName>
    </submittedName>
</protein>
<feature type="transmembrane region" description="Helical" evidence="6">
    <location>
        <begin position="283"/>
        <end position="309"/>
    </location>
</feature>
<feature type="transmembrane region" description="Helical" evidence="6">
    <location>
        <begin position="97"/>
        <end position="117"/>
    </location>
</feature>
<evidence type="ECO:0000313" key="8">
    <source>
        <dbReference type="Proteomes" id="UP001164746"/>
    </source>
</evidence>
<dbReference type="InterPro" id="IPR006043">
    <property type="entry name" value="NCS2"/>
</dbReference>
<name>A0ABY7F6B2_MYAAR</name>
<evidence type="ECO:0000256" key="2">
    <source>
        <dbReference type="ARBA" id="ARBA00008821"/>
    </source>
</evidence>
<dbReference type="PANTHER" id="PTHR11119">
    <property type="entry name" value="XANTHINE-URACIL / VITAMIN C PERMEASE FAMILY MEMBER"/>
    <property type="match status" value="1"/>
</dbReference>
<organism evidence="7 8">
    <name type="scientific">Mya arenaria</name>
    <name type="common">Soft-shell clam</name>
    <dbReference type="NCBI Taxonomy" id="6604"/>
    <lineage>
        <taxon>Eukaryota</taxon>
        <taxon>Metazoa</taxon>
        <taxon>Spiralia</taxon>
        <taxon>Lophotrochozoa</taxon>
        <taxon>Mollusca</taxon>
        <taxon>Bivalvia</taxon>
        <taxon>Autobranchia</taxon>
        <taxon>Heteroconchia</taxon>
        <taxon>Euheterodonta</taxon>
        <taxon>Imparidentia</taxon>
        <taxon>Neoheterodontei</taxon>
        <taxon>Myida</taxon>
        <taxon>Myoidea</taxon>
        <taxon>Myidae</taxon>
        <taxon>Mya</taxon>
    </lineage>
</organism>
<evidence type="ECO:0000313" key="7">
    <source>
        <dbReference type="EMBL" id="WAR17440.1"/>
    </source>
</evidence>
<accession>A0ABY7F6B2</accession>
<proteinExistence type="inferred from homology"/>
<dbReference type="EMBL" id="CP111021">
    <property type="protein sequence ID" value="WAR17440.1"/>
    <property type="molecule type" value="Genomic_DNA"/>
</dbReference>
<keyword evidence="3 6" id="KW-0812">Transmembrane</keyword>
<comment type="similarity">
    <text evidence="2">Belongs to the nucleobase:cation symporter-2 (NCS2) (TC 2.A.40) family.</text>
</comment>
<keyword evidence="8" id="KW-1185">Reference proteome</keyword>
<sequence>MDVTTNASDGCSGMKILCRQMNKTEEDSEKDQDETIQETVVTVEENIAKKSLLYSIADTPPFNVCLLLGFQHYITAVSSIISVPLMLREPFCMDDDVVGVSELIGTILFVSGLSTLFQTTLGVRLPIVQGSTITFVVPTLAILAQKQWTCPYTEARAMYGHSVNFTDIGLPEIGSEEHRNIWKMRIREIQGAIIVASLFQVTIGLSGVMSYLLRFVGPLTIVPVITLTSISLFPVSADMASGQWWIAILTMVLITAFSQIISELKVPVICPGRKGCNKSSIQLFGLYPVLFGIFISTIVCAILTTTGVWTDDKDEWGYEARTDTNLHVLGKAKWFRFPYPCQWGVPTVSVIGVFGMLSGVLSAMIESVGDYFALARLAGAPPPPLHAVNRGVMTEGLCCLITGAWGSGNGTTSFAENIGVVGLTKVGSRRVVQVGGLMMLVLGCLGKFAALFLIIPKPVLGGTFMITFGMVTAVGISNLQFVNLNSPRNLFVLGVPIFFGISLSQWLEHNGGINTGSETVDQLLTVLLSTGMFVGGVLGFVLDNLVPGTDEERGIKSWRVQTDGKGSELVTADESVYDLPVIGAMMRKFPVFRYLPISPTYKKT</sequence>
<keyword evidence="4 6" id="KW-1133">Transmembrane helix</keyword>
<feature type="transmembrane region" description="Helical" evidence="6">
    <location>
        <begin position="527"/>
        <end position="546"/>
    </location>
</feature>